<dbReference type="Proteomes" id="UP000824533">
    <property type="component" value="Linkage Group LG22"/>
</dbReference>
<proteinExistence type="predicted"/>
<name>A0ACC1CKT2_9NEOP</name>
<comment type="caution">
    <text evidence="1">The sequence shown here is derived from an EMBL/GenBank/DDBJ whole genome shotgun (WGS) entry which is preliminary data.</text>
</comment>
<reference evidence="1 2" key="1">
    <citation type="journal article" date="2021" name="Front. Genet.">
        <title>Chromosome-Level Genome Assembly Reveals Significant Gene Expansion in the Toll and IMD Signaling Pathways of Dendrolimus kikuchii.</title>
        <authorList>
            <person name="Zhou J."/>
            <person name="Wu P."/>
            <person name="Xiong Z."/>
            <person name="Liu N."/>
            <person name="Zhao N."/>
            <person name="Ji M."/>
            <person name="Qiu Y."/>
            <person name="Yang B."/>
        </authorList>
    </citation>
    <scope>NUCLEOTIDE SEQUENCE [LARGE SCALE GENOMIC DNA]</scope>
    <source>
        <strain evidence="1">Ann1</strain>
    </source>
</reference>
<dbReference type="EMBL" id="CM034408">
    <property type="protein sequence ID" value="KAJ0172199.1"/>
    <property type="molecule type" value="Genomic_DNA"/>
</dbReference>
<evidence type="ECO:0000313" key="2">
    <source>
        <dbReference type="Proteomes" id="UP000824533"/>
    </source>
</evidence>
<gene>
    <name evidence="1" type="ORF">K1T71_012172</name>
</gene>
<organism evidence="1 2">
    <name type="scientific">Dendrolimus kikuchii</name>
    <dbReference type="NCBI Taxonomy" id="765133"/>
    <lineage>
        <taxon>Eukaryota</taxon>
        <taxon>Metazoa</taxon>
        <taxon>Ecdysozoa</taxon>
        <taxon>Arthropoda</taxon>
        <taxon>Hexapoda</taxon>
        <taxon>Insecta</taxon>
        <taxon>Pterygota</taxon>
        <taxon>Neoptera</taxon>
        <taxon>Endopterygota</taxon>
        <taxon>Lepidoptera</taxon>
        <taxon>Glossata</taxon>
        <taxon>Ditrysia</taxon>
        <taxon>Bombycoidea</taxon>
        <taxon>Lasiocampidae</taxon>
        <taxon>Dendrolimus</taxon>
    </lineage>
</organism>
<sequence length="875" mass="95833">MKVFMDMKPGGSLCTVLATMFRFKSEQRWRKFDFQNPSRKDLNVQMMMEIESSLLGAEVIRSPCVYIRPEVDKATANKLKDIVVGHQGEICEDEEDATHIVYPTVDPVEEEYARPVYRRGNHVLVHWYYLPDSHDTWAQADLPVDVPENVNWDCNRAEPWRVTASWVLDLPQYNEWMNEEDYEVDSNGKKKVHKLRLSVDDLIPGAEPSSKSKKGSKRKRSPSPPPQKHGKRKSRTTKRRDNDVDEDEDTASRDNTDVAPPPEVERPAETSTPTPSTPSAPSSATVPASTSASTTAAASSAASTAEPPAEAPATPAPPLDTHDDSQGKHSDSNTQEMLTKEELEDNVTDQTHHIVVPSYSAWFDYNSIHTIEKRALPEFFNGKNKSKTPEIYLAYRNFMIDTYRLNPTEYLTSTASRRNLAGDVCAIMRVHGFLEQWGLINYQVETESRPTAMGPPPTSHFHVLSDTPSGLQPLVARPSQPRPAENVPKVEPGLPNGAEAPAPPAAAPTPAAPAPAAAAAPIKTEPSLELGTQPALKLDQYRGGSRGREWTEQETLLLLEALELHRDDWNRVAAHVGTRTHDECILHFLKLPIEEPYLNDTASGGVLGPLAYQPIPFSKTGNPVMSTVAFLASVVDPRIASKATRAAMEEFAAIKDEVPAAMMEAHVKAAGAHGPAAALAATGIAGTAPDVPPPAEKKEGSADVKSEPMEVEEGEAKIKEEVTDAPPAEDKDTKEEPTAQTESGGTVDAKLQSAAAAALAAAAVKAKHLAGVEERKIKSLVALLVETQMKKLEIKLRHFEELEATMEREREGLEYQRQQLIQERQQFHLEQLKAAEFRARHQAHQRLQAESGGVAPAAATEQPAEAQPPAPPAHA</sequence>
<keyword evidence="2" id="KW-1185">Reference proteome</keyword>
<evidence type="ECO:0000313" key="1">
    <source>
        <dbReference type="EMBL" id="KAJ0172199.1"/>
    </source>
</evidence>
<accession>A0ACC1CKT2</accession>
<protein>
    <submittedName>
        <fullName evidence="1">Uncharacterized protein</fullName>
    </submittedName>
</protein>